<name>A0ABV4U3X5_9BACT</name>
<dbReference type="PANTHER" id="PTHR33886">
    <property type="entry name" value="UNSATURATED RHAMNOGALACTURONAN HYDROLASE (EUROFUNG)"/>
    <property type="match status" value="1"/>
</dbReference>
<sequence>MTSTPDLSSTLHARYLRPELVHAPSVAMDPPQRRIPFGWGAFAVRPDELGDPARLAWPTTASLHCPARLRVTIASDDREPKQLRFALAGSNRTLGKLDIRYGVVLQPFELPLAATDVDAAIEQGITLSLTEGTTPLWLFYDPEPCGRGHEALLPHLLPETEPHANPLDAFYDCFTSLASLQQFGWMQGCVFDGLDDLANHSSDPTIARHARETLLTQLAMFFPGDRMVYENPQGLASDKPFHNVEATLVVVALARHRPEHPAIEDALRFWREHAGDDDLVGAGHATAEGSLTVGYPLSVLARLRQDRELARFAVAQLLGRQRRLRVGEDLYLRHTLETNTHTYRNWARGAAWHMLGITRSIIELKDWSPPGSLDKLIAEARSLYRWAIDHQRDDGVWNCYLHDPETQAETSGSAGIAAALALAHRHGFAPDDALPAAQRAFVQLQQYLTPDGLLTGVSQSNKKEGGEALQRSGYRTISQTGMGLFAQLAAAL</sequence>
<dbReference type="InterPro" id="IPR008928">
    <property type="entry name" value="6-hairpin_glycosidase_sf"/>
</dbReference>
<organism evidence="2 3">
    <name type="scientific">Natronomicrosphaera hydrolytica</name>
    <dbReference type="NCBI Taxonomy" id="3242702"/>
    <lineage>
        <taxon>Bacteria</taxon>
        <taxon>Pseudomonadati</taxon>
        <taxon>Planctomycetota</taxon>
        <taxon>Phycisphaerae</taxon>
        <taxon>Phycisphaerales</taxon>
        <taxon>Phycisphaeraceae</taxon>
        <taxon>Natronomicrosphaera</taxon>
    </lineage>
</organism>
<keyword evidence="1 2" id="KW-0378">Hydrolase</keyword>
<accession>A0ABV4U3X5</accession>
<dbReference type="InterPro" id="IPR052043">
    <property type="entry name" value="PolySaccharide_Degr_Enz"/>
</dbReference>
<dbReference type="Proteomes" id="UP001575105">
    <property type="component" value="Unassembled WGS sequence"/>
</dbReference>
<reference evidence="2 3" key="1">
    <citation type="submission" date="2024-08" db="EMBL/GenBank/DDBJ databases">
        <title>Whole-genome sequencing of halo(alkali)philic microorganisms from hypersaline lakes.</title>
        <authorList>
            <person name="Sorokin D.Y."/>
            <person name="Merkel A.Y."/>
            <person name="Messina E."/>
            <person name="Yakimov M."/>
        </authorList>
    </citation>
    <scope>NUCLEOTIDE SEQUENCE [LARGE SCALE GENOMIC DNA]</scope>
    <source>
        <strain evidence="2 3">AB-hyl4</strain>
    </source>
</reference>
<dbReference type="RefSeq" id="WP_425344461.1">
    <property type="nucleotide sequence ID" value="NZ_JBGUBD010000002.1"/>
</dbReference>
<dbReference type="InterPro" id="IPR010905">
    <property type="entry name" value="Glyco_hydro_88"/>
</dbReference>
<dbReference type="GO" id="GO:0016787">
    <property type="term" value="F:hydrolase activity"/>
    <property type="evidence" value="ECO:0007669"/>
    <property type="project" value="UniProtKB-KW"/>
</dbReference>
<keyword evidence="3" id="KW-1185">Reference proteome</keyword>
<dbReference type="EMBL" id="JBGUBD010000002">
    <property type="protein sequence ID" value="MFA9477539.1"/>
    <property type="molecule type" value="Genomic_DNA"/>
</dbReference>
<gene>
    <name evidence="2" type="ORF">ACERK3_04440</name>
</gene>
<dbReference type="InterPro" id="IPR012341">
    <property type="entry name" value="6hp_glycosidase-like_sf"/>
</dbReference>
<dbReference type="SUPFAM" id="SSF48208">
    <property type="entry name" value="Six-hairpin glycosidases"/>
    <property type="match status" value="1"/>
</dbReference>
<comment type="caution">
    <text evidence="2">The sequence shown here is derived from an EMBL/GenBank/DDBJ whole genome shotgun (WGS) entry which is preliminary data.</text>
</comment>
<evidence type="ECO:0000256" key="1">
    <source>
        <dbReference type="ARBA" id="ARBA00022801"/>
    </source>
</evidence>
<dbReference type="Gene3D" id="1.50.10.10">
    <property type="match status" value="1"/>
</dbReference>
<proteinExistence type="predicted"/>
<protein>
    <submittedName>
        <fullName evidence="2">Glycoside hydrolase family 88 protein</fullName>
    </submittedName>
</protein>
<evidence type="ECO:0000313" key="3">
    <source>
        <dbReference type="Proteomes" id="UP001575105"/>
    </source>
</evidence>
<dbReference type="PANTHER" id="PTHR33886:SF8">
    <property type="entry name" value="UNSATURATED RHAMNOGALACTURONAN HYDROLASE (EUROFUNG)"/>
    <property type="match status" value="1"/>
</dbReference>
<evidence type="ECO:0000313" key="2">
    <source>
        <dbReference type="EMBL" id="MFA9477539.1"/>
    </source>
</evidence>
<dbReference type="Pfam" id="PF07470">
    <property type="entry name" value="Glyco_hydro_88"/>
    <property type="match status" value="1"/>
</dbReference>